<evidence type="ECO:0000313" key="2">
    <source>
        <dbReference type="EMBL" id="ROL46025.1"/>
    </source>
</evidence>
<sequence>MKPLQSSAKPEKGTGLAMGLAITDGEEAAAWNAEVLAGGASVDVLESWMVDDPWSLKTHSQKTGEHGGSSRHTGDSIDPCDIEDSPPHTQAYEELVDVVTRAVARLNISWPAEKQEAHQ</sequence>
<feature type="region of interest" description="Disordered" evidence="1">
    <location>
        <begin position="57"/>
        <end position="89"/>
    </location>
</feature>
<evidence type="ECO:0000313" key="3">
    <source>
        <dbReference type="Proteomes" id="UP000281406"/>
    </source>
</evidence>
<comment type="caution">
    <text evidence="2">The sequence shown here is derived from an EMBL/GenBank/DDBJ whole genome shotgun (WGS) entry which is preliminary data.</text>
</comment>
<dbReference type="EMBL" id="RJVU01042481">
    <property type="protein sequence ID" value="ROL46025.1"/>
    <property type="molecule type" value="Genomic_DNA"/>
</dbReference>
<name>A0A3N0YIE9_ANAGA</name>
<organism evidence="2 3">
    <name type="scientific">Anabarilius grahami</name>
    <name type="common">Kanglang fish</name>
    <name type="synonym">Barilius grahami</name>
    <dbReference type="NCBI Taxonomy" id="495550"/>
    <lineage>
        <taxon>Eukaryota</taxon>
        <taxon>Metazoa</taxon>
        <taxon>Chordata</taxon>
        <taxon>Craniata</taxon>
        <taxon>Vertebrata</taxon>
        <taxon>Euteleostomi</taxon>
        <taxon>Actinopterygii</taxon>
        <taxon>Neopterygii</taxon>
        <taxon>Teleostei</taxon>
        <taxon>Ostariophysi</taxon>
        <taxon>Cypriniformes</taxon>
        <taxon>Xenocyprididae</taxon>
        <taxon>Xenocypridinae</taxon>
        <taxon>Xenocypridinae incertae sedis</taxon>
        <taxon>Anabarilius</taxon>
    </lineage>
</organism>
<keyword evidence="3" id="KW-1185">Reference proteome</keyword>
<dbReference type="AlphaFoldDB" id="A0A3N0YIE9"/>
<reference evidence="2 3" key="1">
    <citation type="submission" date="2018-10" db="EMBL/GenBank/DDBJ databases">
        <title>Genome assembly for a Yunnan-Guizhou Plateau 3E fish, Anabarilius grahami (Regan), and its evolutionary and genetic applications.</title>
        <authorList>
            <person name="Jiang W."/>
        </authorList>
    </citation>
    <scope>NUCLEOTIDE SEQUENCE [LARGE SCALE GENOMIC DNA]</scope>
    <source>
        <strain evidence="2">AG-KIZ</strain>
        <tissue evidence="2">Muscle</tissue>
    </source>
</reference>
<evidence type="ECO:0000256" key="1">
    <source>
        <dbReference type="SAM" id="MobiDB-lite"/>
    </source>
</evidence>
<protein>
    <submittedName>
        <fullName evidence="2">Uncharacterized protein</fullName>
    </submittedName>
</protein>
<accession>A0A3N0YIE9</accession>
<gene>
    <name evidence="2" type="ORF">DPX16_23330</name>
</gene>
<proteinExistence type="predicted"/>
<dbReference type="Proteomes" id="UP000281406">
    <property type="component" value="Unassembled WGS sequence"/>
</dbReference>